<dbReference type="InterPro" id="IPR045018">
    <property type="entry name" value="Azg-like"/>
</dbReference>
<evidence type="ECO:0000256" key="4">
    <source>
        <dbReference type="ARBA" id="ARBA00022475"/>
    </source>
</evidence>
<dbReference type="InterPro" id="IPR006043">
    <property type="entry name" value="NCS2"/>
</dbReference>
<dbReference type="PANTHER" id="PTHR43337:SF1">
    <property type="entry name" value="XANTHINE_URACIL PERMEASE C887.17-RELATED"/>
    <property type="match status" value="1"/>
</dbReference>
<feature type="transmembrane region" description="Helical" evidence="10">
    <location>
        <begin position="120"/>
        <end position="139"/>
    </location>
</feature>
<keyword evidence="4 8" id="KW-1003">Cell membrane</keyword>
<protein>
    <submittedName>
        <fullName evidence="11">Putative MFS transporter, AGZA family, xanthine/uracil permease</fullName>
    </submittedName>
</protein>
<sequence length="460" mass="48724">MSTGKPIAQTHTDVYPDSHSAQPTGWLDRLFKLRSRGTNVRTELLAGLTTFMTMSYFIIVCPIILSEAGMPREAATAATIFSSVFCTLIFAFWANFPITMAPGMGLISFFTYTVVQGEGLSWQTALGAVFISGVVFLLLTITGLRQALFKAVPRTLRSSITVGIGLFVAFIGLKNAGIIVANKATFVSLGSITQPTTALAAGGVLLAAFLAARRVKGALLLSILALTVGAMALGITKTPQGVGDIFSLSLPDVSPTFMAMDIKGALAYGIIPIIFSFTIVELFDNMATLMGLSNRAGLMKKDGTIPNLNRALQADAVGTMGSAVMGATALNAYVENATGISEGGRTGLTALVTGVLFLLCLFFIPLVSLIPALATAPILVLVGAMMLQEVKEIPMDDLTETLPAFLTIVMTPLTFSIAEGLAFGFISYTVLKLLTGRRKDLHWSMYLIAAAFIVNFAYHG</sequence>
<evidence type="ECO:0000313" key="11">
    <source>
        <dbReference type="EMBL" id="SDW09990.1"/>
    </source>
</evidence>
<dbReference type="STRING" id="1048340.SAMN05444487_101291"/>
<keyword evidence="6 8" id="KW-1133">Transmembrane helix</keyword>
<dbReference type="EMBL" id="FNNQ01000001">
    <property type="protein sequence ID" value="SDW09990.1"/>
    <property type="molecule type" value="Genomic_DNA"/>
</dbReference>
<feature type="transmembrane region" description="Helical" evidence="10">
    <location>
        <begin position="355"/>
        <end position="384"/>
    </location>
</feature>
<feature type="transmembrane region" description="Helical" evidence="10">
    <location>
        <begin position="160"/>
        <end position="180"/>
    </location>
</feature>
<feature type="transmembrane region" description="Helical" evidence="10">
    <location>
        <begin position="218"/>
        <end position="236"/>
    </location>
</feature>
<dbReference type="OrthoDB" id="9808458at2"/>
<gene>
    <name evidence="11" type="ORF">SAMN05444487_101291</name>
</gene>
<dbReference type="RefSeq" id="WP_091734994.1">
    <property type="nucleotide sequence ID" value="NZ_FNNQ01000001.1"/>
</dbReference>
<name>A0A1H2QSY5_9BACL</name>
<evidence type="ECO:0000256" key="9">
    <source>
        <dbReference type="SAM" id="MobiDB-lite"/>
    </source>
</evidence>
<accession>A0A1H2QSY5</accession>
<dbReference type="PIRSF" id="PIRSF005353">
    <property type="entry name" value="PbuG"/>
    <property type="match status" value="1"/>
</dbReference>
<dbReference type="InterPro" id="IPR026033">
    <property type="entry name" value="Azg-like_bact_archaea"/>
</dbReference>
<feature type="transmembrane region" description="Helical" evidence="10">
    <location>
        <begin position="192"/>
        <end position="211"/>
    </location>
</feature>
<dbReference type="PANTHER" id="PTHR43337">
    <property type="entry name" value="XANTHINE/URACIL PERMEASE C887.17-RELATED"/>
    <property type="match status" value="1"/>
</dbReference>
<feature type="transmembrane region" description="Helical" evidence="10">
    <location>
        <begin position="265"/>
        <end position="283"/>
    </location>
</feature>
<evidence type="ECO:0000256" key="3">
    <source>
        <dbReference type="ARBA" id="ARBA00022448"/>
    </source>
</evidence>
<feature type="transmembrane region" description="Helical" evidence="10">
    <location>
        <begin position="77"/>
        <end position="100"/>
    </location>
</feature>
<reference evidence="11 12" key="1">
    <citation type="submission" date="2016-10" db="EMBL/GenBank/DDBJ databases">
        <authorList>
            <person name="de Groot N.N."/>
        </authorList>
    </citation>
    <scope>NUCLEOTIDE SEQUENCE [LARGE SCALE GENOMIC DNA]</scope>
    <source>
        <strain evidence="11 12">DSM 45610</strain>
    </source>
</reference>
<evidence type="ECO:0000256" key="5">
    <source>
        <dbReference type="ARBA" id="ARBA00022692"/>
    </source>
</evidence>
<proteinExistence type="inferred from homology"/>
<comment type="subcellular location">
    <subcellularLocation>
        <location evidence="1 8">Cell membrane</location>
        <topology evidence="1 8">Multi-pass membrane protein</topology>
    </subcellularLocation>
</comment>
<feature type="transmembrane region" description="Helical" evidence="10">
    <location>
        <begin position="443"/>
        <end position="459"/>
    </location>
</feature>
<evidence type="ECO:0000256" key="2">
    <source>
        <dbReference type="ARBA" id="ARBA00005697"/>
    </source>
</evidence>
<dbReference type="Pfam" id="PF00860">
    <property type="entry name" value="Xan_ur_permease"/>
    <property type="match status" value="1"/>
</dbReference>
<keyword evidence="5 8" id="KW-0812">Transmembrane</keyword>
<evidence type="ECO:0000313" key="12">
    <source>
        <dbReference type="Proteomes" id="UP000198534"/>
    </source>
</evidence>
<evidence type="ECO:0000256" key="1">
    <source>
        <dbReference type="ARBA" id="ARBA00004651"/>
    </source>
</evidence>
<evidence type="ECO:0000256" key="10">
    <source>
        <dbReference type="SAM" id="Phobius"/>
    </source>
</evidence>
<keyword evidence="3 8" id="KW-0813">Transport</keyword>
<dbReference type="AlphaFoldDB" id="A0A1H2QSY5"/>
<dbReference type="Proteomes" id="UP000198534">
    <property type="component" value="Unassembled WGS sequence"/>
</dbReference>
<keyword evidence="12" id="KW-1185">Reference proteome</keyword>
<feature type="transmembrane region" description="Helical" evidence="10">
    <location>
        <begin position="44"/>
        <end position="65"/>
    </location>
</feature>
<keyword evidence="7 8" id="KW-0472">Membrane</keyword>
<evidence type="ECO:0000256" key="8">
    <source>
        <dbReference type="PIRNR" id="PIRNR005353"/>
    </source>
</evidence>
<evidence type="ECO:0000256" key="7">
    <source>
        <dbReference type="ARBA" id="ARBA00023136"/>
    </source>
</evidence>
<dbReference type="GO" id="GO:0005886">
    <property type="term" value="C:plasma membrane"/>
    <property type="evidence" value="ECO:0007669"/>
    <property type="project" value="UniProtKB-SubCell"/>
</dbReference>
<comment type="similarity">
    <text evidence="2 8">Belongs to the nucleobase:cation symporter-2 (NCS2) (TC 2.A.40) family. Azg-like subfamily.</text>
</comment>
<evidence type="ECO:0000256" key="6">
    <source>
        <dbReference type="ARBA" id="ARBA00022989"/>
    </source>
</evidence>
<dbReference type="GO" id="GO:0005345">
    <property type="term" value="F:purine nucleobase transmembrane transporter activity"/>
    <property type="evidence" value="ECO:0007669"/>
    <property type="project" value="TreeGrafter"/>
</dbReference>
<feature type="region of interest" description="Disordered" evidence="9">
    <location>
        <begin position="1"/>
        <end position="20"/>
    </location>
</feature>
<feature type="transmembrane region" description="Helical" evidence="10">
    <location>
        <begin position="404"/>
        <end position="431"/>
    </location>
</feature>
<organism evidence="11 12">
    <name type="scientific">Marininema mesophilum</name>
    <dbReference type="NCBI Taxonomy" id="1048340"/>
    <lineage>
        <taxon>Bacteria</taxon>
        <taxon>Bacillati</taxon>
        <taxon>Bacillota</taxon>
        <taxon>Bacilli</taxon>
        <taxon>Bacillales</taxon>
        <taxon>Thermoactinomycetaceae</taxon>
        <taxon>Marininema</taxon>
    </lineage>
</organism>